<dbReference type="Pfam" id="PF13367">
    <property type="entry name" value="PrsW-protease"/>
    <property type="match status" value="1"/>
</dbReference>
<evidence type="ECO:0000313" key="2">
    <source>
        <dbReference type="EMBL" id="RKS81473.1"/>
    </source>
</evidence>
<feature type="transmembrane region" description="Helical" evidence="1">
    <location>
        <begin position="294"/>
        <end position="313"/>
    </location>
</feature>
<keyword evidence="3" id="KW-1185">Reference proteome</keyword>
<name>A0A495R2E4_9EURY</name>
<feature type="transmembrane region" description="Helical" evidence="1">
    <location>
        <begin position="48"/>
        <end position="69"/>
    </location>
</feature>
<gene>
    <name evidence="2" type="ORF">BDK61_0759</name>
</gene>
<comment type="caution">
    <text evidence="2">The sequence shown here is derived from an EMBL/GenBank/DDBJ whole genome shotgun (WGS) entry which is preliminary data.</text>
</comment>
<feature type="transmembrane region" description="Helical" evidence="1">
    <location>
        <begin position="107"/>
        <end position="129"/>
    </location>
</feature>
<reference evidence="2 3" key="1">
    <citation type="submission" date="2018-10" db="EMBL/GenBank/DDBJ databases">
        <title>Genomic Encyclopedia of Archaeal and Bacterial Type Strains, Phase II (KMG-II): from individual species to whole genera.</title>
        <authorList>
            <person name="Goeker M."/>
        </authorList>
    </citation>
    <scope>NUCLEOTIDE SEQUENCE [LARGE SCALE GENOMIC DNA]</scope>
    <source>
        <strain evidence="2 3">DSM 11927</strain>
    </source>
</reference>
<evidence type="ECO:0000256" key="1">
    <source>
        <dbReference type="SAM" id="Phobius"/>
    </source>
</evidence>
<keyword evidence="1" id="KW-0812">Transmembrane</keyword>
<keyword evidence="1" id="KW-0472">Membrane</keyword>
<dbReference type="AlphaFoldDB" id="A0A495R2E4"/>
<dbReference type="GeneID" id="64824355"/>
<dbReference type="GO" id="GO:0008233">
    <property type="term" value="F:peptidase activity"/>
    <property type="evidence" value="ECO:0007669"/>
    <property type="project" value="InterPro"/>
</dbReference>
<accession>A0A495R2E4</accession>
<protein>
    <submittedName>
        <fullName evidence="2">RsiW-degrading membrane proteinase PrsW (M82 family)</fullName>
    </submittedName>
</protein>
<proteinExistence type="predicted"/>
<dbReference type="EMBL" id="RBWW01000001">
    <property type="protein sequence ID" value="RKS81473.1"/>
    <property type="molecule type" value="Genomic_DNA"/>
</dbReference>
<organism evidence="2 3">
    <name type="scientific">Haloarcula quadrata</name>
    <dbReference type="NCBI Taxonomy" id="182779"/>
    <lineage>
        <taxon>Archaea</taxon>
        <taxon>Methanobacteriati</taxon>
        <taxon>Methanobacteriota</taxon>
        <taxon>Stenosarchaea group</taxon>
        <taxon>Halobacteria</taxon>
        <taxon>Halobacteriales</taxon>
        <taxon>Haloarculaceae</taxon>
        <taxon>Haloarcula</taxon>
    </lineage>
</organism>
<evidence type="ECO:0000313" key="3">
    <source>
        <dbReference type="Proteomes" id="UP000268233"/>
    </source>
</evidence>
<feature type="transmembrane region" description="Helical" evidence="1">
    <location>
        <begin position="75"/>
        <end position="95"/>
    </location>
</feature>
<dbReference type="InterPro" id="IPR026898">
    <property type="entry name" value="PrsW"/>
</dbReference>
<dbReference type="PANTHER" id="PTHR36844">
    <property type="entry name" value="PROTEASE PRSW"/>
    <property type="match status" value="1"/>
</dbReference>
<dbReference type="Proteomes" id="UP000268233">
    <property type="component" value="Unassembled WGS sequence"/>
</dbReference>
<sequence>MGKRRQDPVEANADGSADLYEISTWEPRSTLDRFAHWLYHIGIRTLRYLVIVAAILILLLQVAFGSLGAVGDQPLFAGMAILSAVPALGLAAYIYYADVTTPEPLTLLVGTFLLGVLFAGFAGILNGVFGTPVQAIGSGFGLVPFLGQVFFFFLIVGPVEETVKQLAVRLYAFRDERFDTVVDGAVYGAAAGLGFATIENALYITQNAEMAAGTVELLAASSDITAVRALAGPGHVIYSAFAGYYLGLAKFNPDDAGPIVLKGLLIASVIHAVYNTLAGPVTAIAATIYNVDFLVAFFGFVIVYDSIFGLLLLKKVRAYRQAYTRAHEDPDETELRPEQTEFDP</sequence>
<feature type="transmembrane region" description="Helical" evidence="1">
    <location>
        <begin position="135"/>
        <end position="156"/>
    </location>
</feature>
<dbReference type="PANTHER" id="PTHR36844:SF1">
    <property type="entry name" value="PROTEASE PRSW"/>
    <property type="match status" value="1"/>
</dbReference>
<dbReference type="RefSeq" id="WP_004959044.1">
    <property type="nucleotide sequence ID" value="NZ_RBWW01000001.1"/>
</dbReference>
<keyword evidence="1" id="KW-1133">Transmembrane helix</keyword>
<feature type="transmembrane region" description="Helical" evidence="1">
    <location>
        <begin position="264"/>
        <end position="288"/>
    </location>
</feature>